<dbReference type="GO" id="GO:0003964">
    <property type="term" value="F:RNA-directed DNA polymerase activity"/>
    <property type="evidence" value="ECO:0007669"/>
    <property type="project" value="UniProtKB-KW"/>
</dbReference>
<gene>
    <name evidence="2" type="ORF">Tco_0876487</name>
</gene>
<evidence type="ECO:0000259" key="1">
    <source>
        <dbReference type="Pfam" id="PF19259"/>
    </source>
</evidence>
<accession>A0ABQ5BSC7</accession>
<feature type="domain" description="Ty3 transposon capsid-like protein" evidence="1">
    <location>
        <begin position="46"/>
        <end position="209"/>
    </location>
</feature>
<protein>
    <submittedName>
        <fullName evidence="2">Reverse transcriptase domain-containing protein</fullName>
    </submittedName>
</protein>
<evidence type="ECO:0000313" key="3">
    <source>
        <dbReference type="Proteomes" id="UP001151760"/>
    </source>
</evidence>
<keyword evidence="2" id="KW-0808">Transferase</keyword>
<comment type="caution">
    <text evidence="2">The sequence shown here is derived from an EMBL/GenBank/DDBJ whole genome shotgun (WGS) entry which is preliminary data.</text>
</comment>
<dbReference type="Pfam" id="PF19259">
    <property type="entry name" value="Ty3_capsid"/>
    <property type="match status" value="1"/>
</dbReference>
<dbReference type="Pfam" id="PF08284">
    <property type="entry name" value="RVP_2"/>
    <property type="match status" value="1"/>
</dbReference>
<keyword evidence="3" id="KW-1185">Reference proteome</keyword>
<sequence length="460" mass="52056">MTPESVQAMIDQALLRNSTNGDGSHSSHEDNRRNVQTARPCFYADFMKCQPLNFKGTEGVVGLTRWIEKMESVFNISGCAIENQVKFATCTLLGAALTWWNGQIRSLGPDAYSMTWEVLNKKITDKYCPQGEIKKLEIELSNLKVKGNDVPTYTERFQELTLICTKFIANDTEKIDKYISRLPDNIYGSVKSSRPKTLDETIELANDFMEQSNVPPNVRKADLINKGSLMNSILKNMAINNNPSETECRPEVLQYGVGSFGPANVANAIGTNRAVQGNECFECRAPDDFNNKNCPKLKNKASREMGKHKAWYKPIVNAEKNRSASRNPNSNVVTKDLMPVETGSFDVIIGIDWLRRCHAVIVCDEKLVRIPYGNETLIFRGDESNKGKESRLTIISCSKAQEYMARESNLSWQGYRQARREDKSKGKKLKDDQRFRFPEVFPGGLAVNFHLRETEEFRST</sequence>
<reference evidence="2" key="1">
    <citation type="journal article" date="2022" name="Int. J. Mol. Sci.">
        <title>Draft Genome of Tanacetum Coccineum: Genomic Comparison of Closely Related Tanacetum-Family Plants.</title>
        <authorList>
            <person name="Yamashiro T."/>
            <person name="Shiraishi A."/>
            <person name="Nakayama K."/>
            <person name="Satake H."/>
        </authorList>
    </citation>
    <scope>NUCLEOTIDE SEQUENCE</scope>
</reference>
<dbReference type="PANTHER" id="PTHR33223:SF6">
    <property type="entry name" value="CCHC-TYPE DOMAIN-CONTAINING PROTEIN"/>
    <property type="match status" value="1"/>
</dbReference>
<dbReference type="EMBL" id="BQNB010013586">
    <property type="protein sequence ID" value="GJT17781.1"/>
    <property type="molecule type" value="Genomic_DNA"/>
</dbReference>
<dbReference type="Proteomes" id="UP001151760">
    <property type="component" value="Unassembled WGS sequence"/>
</dbReference>
<proteinExistence type="predicted"/>
<keyword evidence="2" id="KW-0695">RNA-directed DNA polymerase</keyword>
<keyword evidence="2" id="KW-0548">Nucleotidyltransferase</keyword>
<reference evidence="2" key="2">
    <citation type="submission" date="2022-01" db="EMBL/GenBank/DDBJ databases">
        <authorList>
            <person name="Yamashiro T."/>
            <person name="Shiraishi A."/>
            <person name="Satake H."/>
            <person name="Nakayama K."/>
        </authorList>
    </citation>
    <scope>NUCLEOTIDE SEQUENCE</scope>
</reference>
<evidence type="ECO:0000313" key="2">
    <source>
        <dbReference type="EMBL" id="GJT17781.1"/>
    </source>
</evidence>
<dbReference type="PANTHER" id="PTHR33223">
    <property type="entry name" value="CCHC-TYPE DOMAIN-CONTAINING PROTEIN"/>
    <property type="match status" value="1"/>
</dbReference>
<dbReference type="InterPro" id="IPR045358">
    <property type="entry name" value="Ty3_capsid"/>
</dbReference>
<name>A0ABQ5BSC7_9ASTR</name>
<organism evidence="2 3">
    <name type="scientific">Tanacetum coccineum</name>
    <dbReference type="NCBI Taxonomy" id="301880"/>
    <lineage>
        <taxon>Eukaryota</taxon>
        <taxon>Viridiplantae</taxon>
        <taxon>Streptophyta</taxon>
        <taxon>Embryophyta</taxon>
        <taxon>Tracheophyta</taxon>
        <taxon>Spermatophyta</taxon>
        <taxon>Magnoliopsida</taxon>
        <taxon>eudicotyledons</taxon>
        <taxon>Gunneridae</taxon>
        <taxon>Pentapetalae</taxon>
        <taxon>asterids</taxon>
        <taxon>campanulids</taxon>
        <taxon>Asterales</taxon>
        <taxon>Asteraceae</taxon>
        <taxon>Asteroideae</taxon>
        <taxon>Anthemideae</taxon>
        <taxon>Anthemidinae</taxon>
        <taxon>Tanacetum</taxon>
    </lineage>
</organism>